<dbReference type="AlphaFoldDB" id="A0A9D1CTD6"/>
<proteinExistence type="inferred from homology"/>
<organism evidence="5 6">
    <name type="scientific">Candidatus Scatomorpha intestinavium</name>
    <dbReference type="NCBI Taxonomy" id="2840922"/>
    <lineage>
        <taxon>Bacteria</taxon>
        <taxon>Bacillati</taxon>
        <taxon>Bacillota</taxon>
        <taxon>Clostridia</taxon>
        <taxon>Eubacteriales</taxon>
        <taxon>Candidatus Scatomorpha</taxon>
    </lineage>
</organism>
<dbReference type="PANTHER" id="PTHR43293">
    <property type="entry name" value="ACETATE COA-TRANSFERASE YDIF"/>
    <property type="match status" value="1"/>
</dbReference>
<evidence type="ECO:0000256" key="1">
    <source>
        <dbReference type="ARBA" id="ARBA00007154"/>
    </source>
</evidence>
<reference evidence="5" key="1">
    <citation type="submission" date="2020-10" db="EMBL/GenBank/DDBJ databases">
        <authorList>
            <person name="Gilroy R."/>
        </authorList>
    </citation>
    <scope>NUCLEOTIDE SEQUENCE</scope>
    <source>
        <strain evidence="5">ChiBcolR7-354</strain>
    </source>
</reference>
<dbReference type="Proteomes" id="UP000824262">
    <property type="component" value="Unassembled WGS sequence"/>
</dbReference>
<comment type="caution">
    <text evidence="5">The sequence shown here is derived from an EMBL/GenBank/DDBJ whole genome shotgun (WGS) entry which is preliminary data.</text>
</comment>
<protein>
    <submittedName>
        <fullName evidence="5">3-oxoacid CoA-transferase</fullName>
    </submittedName>
</protein>
<evidence type="ECO:0000256" key="3">
    <source>
        <dbReference type="PIRNR" id="PIRNR000858"/>
    </source>
</evidence>
<evidence type="ECO:0000256" key="4">
    <source>
        <dbReference type="PIRSR" id="PIRSR000858-1"/>
    </source>
</evidence>
<evidence type="ECO:0000313" key="6">
    <source>
        <dbReference type="Proteomes" id="UP000824262"/>
    </source>
</evidence>
<dbReference type="SUPFAM" id="SSF100950">
    <property type="entry name" value="NagB/RpiA/CoA transferase-like"/>
    <property type="match status" value="2"/>
</dbReference>
<dbReference type="Pfam" id="PF01144">
    <property type="entry name" value="CoA_trans"/>
    <property type="match status" value="2"/>
</dbReference>
<dbReference type="InterPro" id="IPR004165">
    <property type="entry name" value="CoA_trans_fam_I"/>
</dbReference>
<gene>
    <name evidence="5" type="ORF">IAB77_10040</name>
</gene>
<evidence type="ECO:0000256" key="2">
    <source>
        <dbReference type="ARBA" id="ARBA00022679"/>
    </source>
</evidence>
<keyword evidence="2 3" id="KW-0808">Transferase</keyword>
<evidence type="ECO:0000313" key="5">
    <source>
        <dbReference type="EMBL" id="HIQ79581.1"/>
    </source>
</evidence>
<name>A0A9D1CTD6_9FIRM</name>
<dbReference type="Gene3D" id="3.40.1080.10">
    <property type="entry name" value="Glutaconate Coenzyme A-transferase"/>
    <property type="match status" value="2"/>
</dbReference>
<dbReference type="PIRSF" id="PIRSF000858">
    <property type="entry name" value="SCOT-t"/>
    <property type="match status" value="1"/>
</dbReference>
<dbReference type="InterPro" id="IPR014388">
    <property type="entry name" value="3-oxoacid_CoA-transferase"/>
</dbReference>
<dbReference type="GO" id="GO:0008410">
    <property type="term" value="F:CoA-transferase activity"/>
    <property type="evidence" value="ECO:0007669"/>
    <property type="project" value="InterPro"/>
</dbReference>
<accession>A0A9D1CTD6</accession>
<comment type="similarity">
    <text evidence="1 3">Belongs to the 3-oxoacid CoA-transferase family.</text>
</comment>
<dbReference type="PANTHER" id="PTHR43293:SF1">
    <property type="entry name" value="ACETATE COA-TRANSFERASE YDIF"/>
    <property type="match status" value="1"/>
</dbReference>
<reference evidence="5" key="2">
    <citation type="journal article" date="2021" name="PeerJ">
        <title>Extensive microbial diversity within the chicken gut microbiome revealed by metagenomics and culture.</title>
        <authorList>
            <person name="Gilroy R."/>
            <person name="Ravi A."/>
            <person name="Getino M."/>
            <person name="Pursley I."/>
            <person name="Horton D.L."/>
            <person name="Alikhan N.F."/>
            <person name="Baker D."/>
            <person name="Gharbi K."/>
            <person name="Hall N."/>
            <person name="Watson M."/>
            <person name="Adriaenssens E.M."/>
            <person name="Foster-Nyarko E."/>
            <person name="Jarju S."/>
            <person name="Secka A."/>
            <person name="Antonio M."/>
            <person name="Oren A."/>
            <person name="Chaudhuri R.R."/>
            <person name="La Ragione R."/>
            <person name="Hildebrand F."/>
            <person name="Pallen M.J."/>
        </authorList>
    </citation>
    <scope>NUCLEOTIDE SEQUENCE</scope>
    <source>
        <strain evidence="5">ChiBcolR7-354</strain>
    </source>
</reference>
<dbReference type="SMART" id="SM00882">
    <property type="entry name" value="CoA_trans"/>
    <property type="match status" value="2"/>
</dbReference>
<sequence length="518" mass="55288">MAKVISAAEAVELMHDGMTLGVSGFGAFSSPDTILDAMGRSFREKGSPKALTIVSGVAPGDFMEDGCGLSKVKDDGIIDTLIASHLRMSPAIGRACSENKIAAYTMPLGIYGQLMAAIGGHRPGIITHVGLNTYADPRQEGCRINDRAKEQGREIVRLMEIDGKDYLFYKAFKIDACILHASYADEDGNISAENEPIRSDLLELAAAVHNNGGTVIVEVNEVVRAGSLDPKNVLIHKSYVNYIVRAEKQDNAALEYSPQLTGNIRMPEGQGVAPMPMTFKKVIARRAAMELKPGMLVNLGIGIPASVANVANEEGISGKLTLTLETGVYGGVPLDGVLFGAAVNPDSISRSADMFTTYDGGGLDLTVLGCAEIDPSGSVNVSKFGGRCVGPGGFVNISQNTPIVCFAFSFTSGKADIAVEDGKLVIRKDGSGIKFKKELEQVTFSSSYAAETHQKVAFITERAVFRIIDGRLTLTEIAPGVDLERDILGKMEFTPAIAEDLREMDARLFRPEKMGLGE</sequence>
<dbReference type="GO" id="GO:0046952">
    <property type="term" value="P:ketone body catabolic process"/>
    <property type="evidence" value="ECO:0007669"/>
    <property type="project" value="InterPro"/>
</dbReference>
<dbReference type="EMBL" id="DVGA01000114">
    <property type="protein sequence ID" value="HIQ79581.1"/>
    <property type="molecule type" value="Genomic_DNA"/>
</dbReference>
<feature type="active site" description="5-glutamyl coenzyme A thioester intermediate" evidence="4">
    <location>
        <position position="325"/>
    </location>
</feature>
<dbReference type="InterPro" id="IPR037171">
    <property type="entry name" value="NagB/RpiA_transferase-like"/>
</dbReference>